<evidence type="ECO:0000313" key="4">
    <source>
        <dbReference type="Proteomes" id="UP001186944"/>
    </source>
</evidence>
<accession>A0AA88YN27</accession>
<reference evidence="3" key="1">
    <citation type="submission" date="2019-08" db="EMBL/GenBank/DDBJ databases">
        <title>The improved chromosome-level genome for the pearl oyster Pinctada fucata martensii using PacBio sequencing and Hi-C.</title>
        <authorList>
            <person name="Zheng Z."/>
        </authorList>
    </citation>
    <scope>NUCLEOTIDE SEQUENCE</scope>
    <source>
        <strain evidence="3">ZZ-2019</strain>
        <tissue evidence="3">Adductor muscle</tissue>
    </source>
</reference>
<dbReference type="SUPFAM" id="SSF111418">
    <property type="entry name" value="Hormone receptor domain"/>
    <property type="match status" value="1"/>
</dbReference>
<dbReference type="InterPro" id="IPR001879">
    <property type="entry name" value="GPCR_2_extracellular_dom"/>
</dbReference>
<dbReference type="GO" id="GO:0005886">
    <property type="term" value="C:plasma membrane"/>
    <property type="evidence" value="ECO:0007669"/>
    <property type="project" value="TreeGrafter"/>
</dbReference>
<dbReference type="GO" id="GO:0007188">
    <property type="term" value="P:adenylate cyclase-modulating G protein-coupled receptor signaling pathway"/>
    <property type="evidence" value="ECO:0007669"/>
    <property type="project" value="TreeGrafter"/>
</dbReference>
<protein>
    <recommendedName>
        <fullName evidence="2">G-protein coupled receptors family 2 profile 1 domain-containing protein</fullName>
    </recommendedName>
</protein>
<keyword evidence="4" id="KW-1185">Reference proteome</keyword>
<dbReference type="PANTHER" id="PTHR45620">
    <property type="entry name" value="PDF RECEPTOR-LIKE PROTEIN-RELATED"/>
    <property type="match status" value="1"/>
</dbReference>
<dbReference type="EMBL" id="VSWD01000001">
    <property type="protein sequence ID" value="KAK3108988.1"/>
    <property type="molecule type" value="Genomic_DNA"/>
</dbReference>
<evidence type="ECO:0000256" key="1">
    <source>
        <dbReference type="SAM" id="Phobius"/>
    </source>
</evidence>
<dbReference type="Proteomes" id="UP001186944">
    <property type="component" value="Unassembled WGS sequence"/>
</dbReference>
<feature type="transmembrane region" description="Helical" evidence="1">
    <location>
        <begin position="188"/>
        <end position="213"/>
    </location>
</feature>
<dbReference type="PROSITE" id="PS50227">
    <property type="entry name" value="G_PROTEIN_RECEP_F2_3"/>
    <property type="match status" value="1"/>
</dbReference>
<dbReference type="PANTHER" id="PTHR45620:SF42">
    <property type="entry name" value="G-PROTEIN COUPLED RECEPTOR SEB-2"/>
    <property type="match status" value="1"/>
</dbReference>
<keyword evidence="1" id="KW-0472">Membrane</keyword>
<dbReference type="GO" id="GO:0008528">
    <property type="term" value="F:G protein-coupled peptide receptor activity"/>
    <property type="evidence" value="ECO:0007669"/>
    <property type="project" value="TreeGrafter"/>
</dbReference>
<gene>
    <name evidence="3" type="ORF">FSP39_020331</name>
</gene>
<proteinExistence type="predicted"/>
<dbReference type="AlphaFoldDB" id="A0AA88YN27"/>
<evidence type="ECO:0000259" key="2">
    <source>
        <dbReference type="PROSITE" id="PS50227"/>
    </source>
</evidence>
<dbReference type="Gene3D" id="4.10.1240.10">
    <property type="entry name" value="GPCR, family 2, extracellular hormone receptor domain"/>
    <property type="match status" value="1"/>
</dbReference>
<organism evidence="3 4">
    <name type="scientific">Pinctada imbricata</name>
    <name type="common">Atlantic pearl-oyster</name>
    <name type="synonym">Pinctada martensii</name>
    <dbReference type="NCBI Taxonomy" id="66713"/>
    <lineage>
        <taxon>Eukaryota</taxon>
        <taxon>Metazoa</taxon>
        <taxon>Spiralia</taxon>
        <taxon>Lophotrochozoa</taxon>
        <taxon>Mollusca</taxon>
        <taxon>Bivalvia</taxon>
        <taxon>Autobranchia</taxon>
        <taxon>Pteriomorphia</taxon>
        <taxon>Pterioida</taxon>
        <taxon>Pterioidea</taxon>
        <taxon>Pteriidae</taxon>
        <taxon>Pinctada</taxon>
    </lineage>
</organism>
<comment type="caution">
    <text evidence="3">The sequence shown here is derived from an EMBL/GenBank/DDBJ whole genome shotgun (WGS) entry which is preliminary data.</text>
</comment>
<feature type="domain" description="G-protein coupled receptors family 2 profile 1" evidence="2">
    <location>
        <begin position="99"/>
        <end position="179"/>
    </location>
</feature>
<dbReference type="Pfam" id="PF02793">
    <property type="entry name" value="HRM"/>
    <property type="match status" value="1"/>
</dbReference>
<keyword evidence="1" id="KW-1133">Transmembrane helix</keyword>
<keyword evidence="1" id="KW-0812">Transmembrane</keyword>
<dbReference type="InterPro" id="IPR036445">
    <property type="entry name" value="GPCR_2_extracell_dom_sf"/>
</dbReference>
<evidence type="ECO:0000313" key="3">
    <source>
        <dbReference type="EMBL" id="KAK3108988.1"/>
    </source>
</evidence>
<dbReference type="SMART" id="SM00008">
    <property type="entry name" value="HormR"/>
    <property type="match status" value="1"/>
</dbReference>
<dbReference type="InterPro" id="IPR050332">
    <property type="entry name" value="GPCR_2"/>
</dbReference>
<name>A0AA88YN27_PINIB</name>
<sequence>MEVGCKFTPYEQLLPEHVFGLVACSYCYIYLFDTSEPTYSLQLNARNPMTLMAKNGSQYQSGTEFVSDINNATTVSKICSSLSDNDCERWETCCRNAVKCCKRQLTLPQWTTNATYCSRTWDGWGCLDDTLAGQTGYVQCPSYVEHGNVNYKAHRPCTENGTWFIHPETGNEWTNYSTCVDMGDQMTLLYVGLACNVLSLILLIPSCVIFLAFRHNLDKEYETPILHETQQIQKCTLTDATTISADLRQSSVTLLTNGVAILIT</sequence>